<dbReference type="EMBL" id="VZPB01000082">
    <property type="protein sequence ID" value="KAB0573991.1"/>
    <property type="molecule type" value="Genomic_DNA"/>
</dbReference>
<dbReference type="Gene3D" id="1.10.645.10">
    <property type="entry name" value="Cytochrome-c3 Hydrogenase, chain B"/>
    <property type="match status" value="2"/>
</dbReference>
<dbReference type="InterPro" id="IPR050867">
    <property type="entry name" value="NiFe/NiFeSe_hydrgnase_LSU"/>
</dbReference>
<dbReference type="Proteomes" id="UP000430120">
    <property type="component" value="Unassembled WGS sequence"/>
</dbReference>
<accession>A0A643F926</accession>
<dbReference type="OrthoDB" id="9157196at2"/>
<dbReference type="PANTHER" id="PTHR42958">
    <property type="entry name" value="HYDROGENASE-2 LARGE CHAIN"/>
    <property type="match status" value="1"/>
</dbReference>
<gene>
    <name evidence="1" type="ORF">F7Q92_20055</name>
</gene>
<proteinExistence type="predicted"/>
<reference evidence="1 2" key="1">
    <citation type="submission" date="2019-09" db="EMBL/GenBank/DDBJ databases">
        <title>Draft genome sequences of 48 bacterial type strains from the CCUG.</title>
        <authorList>
            <person name="Tunovic T."/>
            <person name="Pineiro-Iglesias B."/>
            <person name="Unosson C."/>
            <person name="Inganas E."/>
            <person name="Ohlen M."/>
            <person name="Cardew S."/>
            <person name="Jensie-Markopoulos S."/>
            <person name="Salva-Serra F."/>
            <person name="Jaen-Luchoro D."/>
            <person name="Karlsson R."/>
            <person name="Svensson-Stadler L."/>
            <person name="Chun J."/>
            <person name="Moore E."/>
        </authorList>
    </citation>
    <scope>NUCLEOTIDE SEQUENCE [LARGE SCALE GENOMIC DNA]</scope>
    <source>
        <strain evidence="1 2">CCUG 30977</strain>
    </source>
</reference>
<protein>
    <submittedName>
        <fullName evidence="1">Hydrogenase formation protein</fullName>
    </submittedName>
</protein>
<dbReference type="AlphaFoldDB" id="A0A643F926"/>
<sequence>MSPSFDLVGQVQLRPGPGHATLTSTRPALVGRLTQGRRPEELPLLLGSLFTLCGHAHQLAAQMAVDAALGRASPSPAPAAAAALRVATARDQLVRIAHDWPRLLPGKPDEALAQSLVHCPLGPALRDPVAQQSALAALPVWLEKHWLGLPAAEWLARHEQAPVEWATHWARISSTPLALLLRTQHGPAARLGTPSRPLALPGLAAGGFHELAQQLDALPPHALPQWQGAVPDTGPWTRRQDASPLPAHNAWMRLLSRLTDLLHLAVPGGEDWLALGQLSPAPGQGLAWVEMARGLLIHWVKLNNDPAGPRVAACRVLAPTDWNFHPDGVLAHALSSVTHEDDARRLAVAFDPCVAFSVDMSAVRPEVPHA</sequence>
<dbReference type="SUPFAM" id="SSF56762">
    <property type="entry name" value="HydB/Nqo4-like"/>
    <property type="match status" value="1"/>
</dbReference>
<evidence type="ECO:0000313" key="2">
    <source>
        <dbReference type="Proteomes" id="UP000430120"/>
    </source>
</evidence>
<evidence type="ECO:0000313" key="1">
    <source>
        <dbReference type="EMBL" id="KAB0573991.1"/>
    </source>
</evidence>
<comment type="caution">
    <text evidence="1">The sequence shown here is derived from an EMBL/GenBank/DDBJ whole genome shotgun (WGS) entry which is preliminary data.</text>
</comment>
<dbReference type="PANTHER" id="PTHR42958:SF4">
    <property type="entry name" value="HYDROGENASE EXPRESSION_FORMATION PROTEIN HUPK"/>
    <property type="match status" value="1"/>
</dbReference>
<dbReference type="InterPro" id="IPR029014">
    <property type="entry name" value="NiFe-Hase_large"/>
</dbReference>
<organism evidence="1 2">
    <name type="scientific">Ideonella dechloratans</name>
    <dbReference type="NCBI Taxonomy" id="36863"/>
    <lineage>
        <taxon>Bacteria</taxon>
        <taxon>Pseudomonadati</taxon>
        <taxon>Pseudomonadota</taxon>
        <taxon>Betaproteobacteria</taxon>
        <taxon>Burkholderiales</taxon>
        <taxon>Sphaerotilaceae</taxon>
        <taxon>Ideonella</taxon>
    </lineage>
</organism>
<name>A0A643F926_IDEDE</name>
<keyword evidence="2" id="KW-1185">Reference proteome</keyword>
<dbReference type="RefSeq" id="WP_151125843.1">
    <property type="nucleotide sequence ID" value="NZ_CP088081.1"/>
</dbReference>